<accession>A0AAV3RH38</accession>
<proteinExistence type="predicted"/>
<dbReference type="EMBL" id="BAABME010027531">
    <property type="protein sequence ID" value="GAA0175724.1"/>
    <property type="molecule type" value="Genomic_DNA"/>
</dbReference>
<dbReference type="AlphaFoldDB" id="A0AAV3RH38"/>
<evidence type="ECO:0000313" key="4">
    <source>
        <dbReference type="Proteomes" id="UP001454036"/>
    </source>
</evidence>
<sequence length="102" mass="11309">MRGGLVVFLGSLFCTACAHRSSRGVRAHWDLVLTPSLLCVFGSMSSSRFDELRVPRQRPKSIAVTLMVKRNPKVRAKGMATSGMIPLTPKSPSSRFKRLIHQ</sequence>
<reference evidence="3 4" key="1">
    <citation type="submission" date="2024-01" db="EMBL/GenBank/DDBJ databases">
        <title>The complete chloroplast genome sequence of Lithospermum erythrorhizon: insights into the phylogenetic relationship among Boraginaceae species and the maternal lineages of purple gromwells.</title>
        <authorList>
            <person name="Okada T."/>
            <person name="Watanabe K."/>
        </authorList>
    </citation>
    <scope>NUCLEOTIDE SEQUENCE [LARGE SCALE GENOMIC DNA]</scope>
</reference>
<protein>
    <recommendedName>
        <fullName evidence="5">Secreted protein</fullName>
    </recommendedName>
</protein>
<evidence type="ECO:0000256" key="2">
    <source>
        <dbReference type="SAM" id="SignalP"/>
    </source>
</evidence>
<gene>
    <name evidence="3" type="ORF">LIER_41966</name>
</gene>
<name>A0AAV3RH38_LITER</name>
<evidence type="ECO:0008006" key="5">
    <source>
        <dbReference type="Google" id="ProtNLM"/>
    </source>
</evidence>
<feature type="region of interest" description="Disordered" evidence="1">
    <location>
        <begin position="78"/>
        <end position="102"/>
    </location>
</feature>
<feature type="signal peptide" evidence="2">
    <location>
        <begin position="1"/>
        <end position="18"/>
    </location>
</feature>
<feature type="chain" id="PRO_5043741391" description="Secreted protein" evidence="2">
    <location>
        <begin position="19"/>
        <end position="102"/>
    </location>
</feature>
<keyword evidence="4" id="KW-1185">Reference proteome</keyword>
<evidence type="ECO:0000256" key="1">
    <source>
        <dbReference type="SAM" id="MobiDB-lite"/>
    </source>
</evidence>
<dbReference type="Proteomes" id="UP001454036">
    <property type="component" value="Unassembled WGS sequence"/>
</dbReference>
<organism evidence="3 4">
    <name type="scientific">Lithospermum erythrorhizon</name>
    <name type="common">Purple gromwell</name>
    <name type="synonym">Lithospermum officinale var. erythrorhizon</name>
    <dbReference type="NCBI Taxonomy" id="34254"/>
    <lineage>
        <taxon>Eukaryota</taxon>
        <taxon>Viridiplantae</taxon>
        <taxon>Streptophyta</taxon>
        <taxon>Embryophyta</taxon>
        <taxon>Tracheophyta</taxon>
        <taxon>Spermatophyta</taxon>
        <taxon>Magnoliopsida</taxon>
        <taxon>eudicotyledons</taxon>
        <taxon>Gunneridae</taxon>
        <taxon>Pentapetalae</taxon>
        <taxon>asterids</taxon>
        <taxon>lamiids</taxon>
        <taxon>Boraginales</taxon>
        <taxon>Boraginaceae</taxon>
        <taxon>Boraginoideae</taxon>
        <taxon>Lithospermeae</taxon>
        <taxon>Lithospermum</taxon>
    </lineage>
</organism>
<comment type="caution">
    <text evidence="3">The sequence shown here is derived from an EMBL/GenBank/DDBJ whole genome shotgun (WGS) entry which is preliminary data.</text>
</comment>
<evidence type="ECO:0000313" key="3">
    <source>
        <dbReference type="EMBL" id="GAA0175724.1"/>
    </source>
</evidence>
<keyword evidence="2" id="KW-0732">Signal</keyword>